<protein>
    <submittedName>
        <fullName evidence="2">MBOAT family protein</fullName>
    </submittedName>
</protein>
<evidence type="ECO:0000313" key="1">
    <source>
        <dbReference type="Proteomes" id="UP000887579"/>
    </source>
</evidence>
<dbReference type="WBParaSite" id="ES5_v2.g289.t1">
    <property type="protein sequence ID" value="ES5_v2.g289.t1"/>
    <property type="gene ID" value="ES5_v2.g289"/>
</dbReference>
<sequence length="391" mass="44867">MVILHAFVTIIITAHFRNQLLAWTICLSFVIYANKYAYFSPPPEVYYIEYSFYLYTAIQILNVCIFLSRNPTQSLNLDLFLQFFEYFLYPPYSITLIVLFEDFQAQITSMRQRSLTGNIWGTQINAMQVSTFLKSFLHFIHANAVVNAPFTLIGGLTNYQVASVAYMSGQFFYLKYVIIFGMPSLFALVDGMTPPGPPICISRVSKYSQMWRYFDRGLYEFLKNQVYIPLMGNTTGIEATLRRLFGMIAVFGFVLTWHGTKSNYLMWVLLSAFELVMERIGKTISDTQFWKDFTIKAGSANILRLTAIAMDLTIIPGLLGAFFFLSQVGTGDEIMRKLVVEGFGEIFEGNISWGEPGGVMLHMLILGYFYNHCCLYLEHVMHPKLFKTKIE</sequence>
<reference evidence="2" key="1">
    <citation type="submission" date="2022-11" db="UniProtKB">
        <authorList>
            <consortium name="WormBaseParasite"/>
        </authorList>
    </citation>
    <scope>IDENTIFICATION</scope>
</reference>
<name>A0AC34GH19_9BILA</name>
<dbReference type="Proteomes" id="UP000887579">
    <property type="component" value="Unplaced"/>
</dbReference>
<evidence type="ECO:0000313" key="2">
    <source>
        <dbReference type="WBParaSite" id="ES5_v2.g289.t1"/>
    </source>
</evidence>
<accession>A0AC34GH19</accession>
<organism evidence="1 2">
    <name type="scientific">Panagrolaimus sp. ES5</name>
    <dbReference type="NCBI Taxonomy" id="591445"/>
    <lineage>
        <taxon>Eukaryota</taxon>
        <taxon>Metazoa</taxon>
        <taxon>Ecdysozoa</taxon>
        <taxon>Nematoda</taxon>
        <taxon>Chromadorea</taxon>
        <taxon>Rhabditida</taxon>
        <taxon>Tylenchina</taxon>
        <taxon>Panagrolaimomorpha</taxon>
        <taxon>Panagrolaimoidea</taxon>
        <taxon>Panagrolaimidae</taxon>
        <taxon>Panagrolaimus</taxon>
    </lineage>
</organism>
<proteinExistence type="predicted"/>